<feature type="signal peptide" evidence="3">
    <location>
        <begin position="1"/>
        <end position="21"/>
    </location>
</feature>
<evidence type="ECO:0000313" key="6">
    <source>
        <dbReference type="EMBL" id="EON96088.1"/>
    </source>
</evidence>
<dbReference type="OrthoDB" id="5344254at2759"/>
<reference evidence="7" key="1">
    <citation type="journal article" date="2013" name="Genome Announc.">
        <title>Draft genome sequence of the ascomycete Phaeoacremonium aleophilum strain UCR-PA7, a causal agent of the esca disease complex in grapevines.</title>
        <authorList>
            <person name="Blanco-Ulate B."/>
            <person name="Rolshausen P."/>
            <person name="Cantu D."/>
        </authorList>
    </citation>
    <scope>NUCLEOTIDE SEQUENCE [LARGE SCALE GENOMIC DNA]</scope>
    <source>
        <strain evidence="7">UCR-PA7</strain>
    </source>
</reference>
<comment type="similarity">
    <text evidence="2">Belongs to the Diels-Alderase family.</text>
</comment>
<dbReference type="Proteomes" id="UP000014074">
    <property type="component" value="Unassembled WGS sequence"/>
</dbReference>
<dbReference type="Pfam" id="PF24137">
    <property type="entry name" value="DA_N"/>
    <property type="match status" value="1"/>
</dbReference>
<gene>
    <name evidence="6" type="ORF">UCRPA7_8424</name>
</gene>
<accession>R8B9W7</accession>
<dbReference type="EMBL" id="KB933362">
    <property type="protein sequence ID" value="EON96088.1"/>
    <property type="molecule type" value="Genomic_DNA"/>
</dbReference>
<dbReference type="GO" id="GO:0016853">
    <property type="term" value="F:isomerase activity"/>
    <property type="evidence" value="ECO:0007669"/>
    <property type="project" value="UniProtKB-KW"/>
</dbReference>
<keyword evidence="3" id="KW-0732">Signal</keyword>
<feature type="domain" description="Diels-Alderase N-terminal" evidence="5">
    <location>
        <begin position="33"/>
        <end position="238"/>
    </location>
</feature>
<dbReference type="eggNOG" id="ENOG502SK1F">
    <property type="taxonomic scope" value="Eukaryota"/>
</dbReference>
<protein>
    <submittedName>
        <fullName evidence="6">Uncharacterized protein</fullName>
    </submittedName>
</protein>
<sequence>MKGFACLILAGLASGLATVRSSCKDCTVSTIANGVVANGSVPIDTSPRTHFFNTTLQELNSTAWEYWYTDGVSESGDAAVTLVFFRDPSLLAAGLGTLRVSVDAVWGNGTHFSTMIFADNSNVTDCKHGVAGWENKGVWSGGACTDCWFKSVDDNNFIVRIAGTGIEGNTVDGTFELTSFTHPRYPDGTNYPSKSASVELAPLIYWNEAIPAGKVKTSFTLSGTELSFSGYGGFDRNWGPFIWDFVADHWWWVRIVTEPYSAVFWKYFSPISNRYHVYGYLEESGKVLVRASSEEADNGKDWATIQLKNDTNGVRGSFADDNTGFIIDFHSAATGGVWQFDVDHTNVVFEAPGSNDEYSRFANVAKGGKVGGKQFAGIAKSEQNHIITVYPLP</sequence>
<evidence type="ECO:0000313" key="7">
    <source>
        <dbReference type="Proteomes" id="UP000014074"/>
    </source>
</evidence>
<evidence type="ECO:0000256" key="3">
    <source>
        <dbReference type="SAM" id="SignalP"/>
    </source>
</evidence>
<keyword evidence="1" id="KW-0413">Isomerase</keyword>
<dbReference type="AlphaFoldDB" id="R8B9W7"/>
<dbReference type="HOGENOM" id="CLU_041924_0_0_1"/>
<dbReference type="SUPFAM" id="SSF159245">
    <property type="entry name" value="AttH-like"/>
    <property type="match status" value="1"/>
</dbReference>
<dbReference type="RefSeq" id="XP_007919128.1">
    <property type="nucleotide sequence ID" value="XM_007920937.1"/>
</dbReference>
<feature type="domain" description="Diels-Alderase C-terminal" evidence="4">
    <location>
        <begin position="242"/>
        <end position="385"/>
    </location>
</feature>
<dbReference type="GeneID" id="19329273"/>
<name>R8B9W7_PHAM7</name>
<proteinExistence type="inferred from homology"/>
<dbReference type="InterPro" id="IPR056402">
    <property type="entry name" value="DA_N"/>
</dbReference>
<dbReference type="InterPro" id="IPR054499">
    <property type="entry name" value="DA_C"/>
</dbReference>
<dbReference type="Pfam" id="PF22903">
    <property type="entry name" value="DA_C"/>
    <property type="match status" value="1"/>
</dbReference>
<evidence type="ECO:0000259" key="5">
    <source>
        <dbReference type="Pfam" id="PF24137"/>
    </source>
</evidence>
<keyword evidence="7" id="KW-1185">Reference proteome</keyword>
<feature type="chain" id="PRO_5004451891" evidence="3">
    <location>
        <begin position="22"/>
        <end position="393"/>
    </location>
</feature>
<evidence type="ECO:0000256" key="1">
    <source>
        <dbReference type="ARBA" id="ARBA00023235"/>
    </source>
</evidence>
<evidence type="ECO:0000259" key="4">
    <source>
        <dbReference type="Pfam" id="PF22903"/>
    </source>
</evidence>
<organism evidence="6 7">
    <name type="scientific">Phaeoacremonium minimum (strain UCR-PA7)</name>
    <name type="common">Esca disease fungus</name>
    <name type="synonym">Togninia minima</name>
    <dbReference type="NCBI Taxonomy" id="1286976"/>
    <lineage>
        <taxon>Eukaryota</taxon>
        <taxon>Fungi</taxon>
        <taxon>Dikarya</taxon>
        <taxon>Ascomycota</taxon>
        <taxon>Pezizomycotina</taxon>
        <taxon>Sordariomycetes</taxon>
        <taxon>Sordariomycetidae</taxon>
        <taxon>Togniniales</taxon>
        <taxon>Togniniaceae</taxon>
        <taxon>Phaeoacremonium</taxon>
    </lineage>
</organism>
<dbReference type="KEGG" id="tmn:UCRPA7_8424"/>
<evidence type="ECO:0000256" key="2">
    <source>
        <dbReference type="ARBA" id="ARBA00046325"/>
    </source>
</evidence>